<name>A0ABT9HND0_9SPHN</name>
<evidence type="ECO:0000313" key="3">
    <source>
        <dbReference type="Proteomes" id="UP001240639"/>
    </source>
</evidence>
<protein>
    <submittedName>
        <fullName evidence="2">Uncharacterized protein</fullName>
    </submittedName>
</protein>
<feature type="chain" id="PRO_5046077525" evidence="1">
    <location>
        <begin position="20"/>
        <end position="260"/>
    </location>
</feature>
<keyword evidence="1" id="KW-0732">Signal</keyword>
<gene>
    <name evidence="2" type="ORF">Q9K02_05790</name>
</gene>
<proteinExistence type="predicted"/>
<comment type="caution">
    <text evidence="2">The sequence shown here is derived from an EMBL/GenBank/DDBJ whole genome shotgun (WGS) entry which is preliminary data.</text>
</comment>
<reference evidence="2 3" key="1">
    <citation type="submission" date="2023-08" db="EMBL/GenBank/DDBJ databases">
        <title>genomic of G39.</title>
        <authorList>
            <person name="Wang Y."/>
        </authorList>
    </citation>
    <scope>NUCLEOTIDE SEQUENCE [LARGE SCALE GENOMIC DNA]</scope>
    <source>
        <strain evidence="2 3">G39</strain>
    </source>
</reference>
<evidence type="ECO:0000256" key="1">
    <source>
        <dbReference type="SAM" id="SignalP"/>
    </source>
</evidence>
<dbReference type="RefSeq" id="WP_305932031.1">
    <property type="nucleotide sequence ID" value="NZ_JAVAIM010000001.1"/>
</dbReference>
<dbReference type="Proteomes" id="UP001240639">
    <property type="component" value="Unassembled WGS sequence"/>
</dbReference>
<evidence type="ECO:0000313" key="2">
    <source>
        <dbReference type="EMBL" id="MDP4574649.1"/>
    </source>
</evidence>
<dbReference type="EMBL" id="JAVAIM010000001">
    <property type="protein sequence ID" value="MDP4574649.1"/>
    <property type="molecule type" value="Genomic_DNA"/>
</dbReference>
<organism evidence="2 3">
    <name type="scientific">Qipengyuania profundimaris</name>
    <dbReference type="NCBI Taxonomy" id="3067652"/>
    <lineage>
        <taxon>Bacteria</taxon>
        <taxon>Pseudomonadati</taxon>
        <taxon>Pseudomonadota</taxon>
        <taxon>Alphaproteobacteria</taxon>
        <taxon>Sphingomonadales</taxon>
        <taxon>Erythrobacteraceae</taxon>
        <taxon>Qipengyuania</taxon>
    </lineage>
</organism>
<feature type="signal peptide" evidence="1">
    <location>
        <begin position="1"/>
        <end position="19"/>
    </location>
</feature>
<sequence>MRFFPYLLALALLPVSGHADGTEQLLPEKDELTAVDPLTHVDHFLPPEIAGDIESGRIWTGHLAPPGIFDARFIGPVRDEGDGTCRRATYWFLLEEIPGQGTRIAKRRPAKDLVAPRAATSGGQCIAETGMVPRNDRYPDRQLYGLRTIAEIVESAKTGAVARDQVECRTDDGACRDALAILAAFDLQVLISLDVRSLVKDCGPEEGRTRLCTMRPIGDGDPFILEARLPDRDSAQTWKLEWEARDGEPLALSMLRTTII</sequence>
<keyword evidence="3" id="KW-1185">Reference proteome</keyword>
<accession>A0ABT9HND0</accession>